<dbReference type="SMART" id="SM00387">
    <property type="entry name" value="HATPase_c"/>
    <property type="match status" value="1"/>
</dbReference>
<organism evidence="10 11">
    <name type="scientific">Thermoflexibacter ruber</name>
    <dbReference type="NCBI Taxonomy" id="1003"/>
    <lineage>
        <taxon>Bacteria</taxon>
        <taxon>Pseudomonadati</taxon>
        <taxon>Bacteroidota</taxon>
        <taxon>Cytophagia</taxon>
        <taxon>Cytophagales</taxon>
        <taxon>Thermoflexibacteraceae</taxon>
        <taxon>Thermoflexibacter</taxon>
    </lineage>
</organism>
<dbReference type="InterPro" id="IPR050736">
    <property type="entry name" value="Sensor_HK_Regulatory"/>
</dbReference>
<accession>A0A1I2DJY5</accession>
<dbReference type="PRINTS" id="PR00344">
    <property type="entry name" value="BCTRLSENSOR"/>
</dbReference>
<keyword evidence="4" id="KW-0808">Transferase</keyword>
<evidence type="ECO:0000256" key="1">
    <source>
        <dbReference type="ARBA" id="ARBA00000085"/>
    </source>
</evidence>
<comment type="catalytic activity">
    <reaction evidence="1">
        <text>ATP + protein L-histidine = ADP + protein N-phospho-L-histidine.</text>
        <dbReference type="EC" id="2.7.13.3"/>
    </reaction>
</comment>
<keyword evidence="7" id="KW-0175">Coiled coil</keyword>
<dbReference type="Pfam" id="PF00512">
    <property type="entry name" value="HisKA"/>
    <property type="match status" value="1"/>
</dbReference>
<evidence type="ECO:0000256" key="3">
    <source>
        <dbReference type="ARBA" id="ARBA00022553"/>
    </source>
</evidence>
<keyword evidence="8" id="KW-0472">Membrane</keyword>
<dbReference type="InterPro" id="IPR005467">
    <property type="entry name" value="His_kinase_dom"/>
</dbReference>
<reference evidence="10 11" key="1">
    <citation type="submission" date="2016-10" db="EMBL/GenBank/DDBJ databases">
        <authorList>
            <person name="de Groot N.N."/>
        </authorList>
    </citation>
    <scope>NUCLEOTIDE SEQUENCE [LARGE SCALE GENOMIC DNA]</scope>
    <source>
        <strain>GEY</strain>
        <strain evidence="11">DSM 9560</strain>
    </source>
</reference>
<feature type="transmembrane region" description="Helical" evidence="8">
    <location>
        <begin position="166"/>
        <end position="189"/>
    </location>
</feature>
<protein>
    <recommendedName>
        <fullName evidence="2">histidine kinase</fullName>
        <ecNumber evidence="2">2.7.13.3</ecNumber>
    </recommendedName>
</protein>
<dbReference type="InterPro" id="IPR003661">
    <property type="entry name" value="HisK_dim/P_dom"/>
</dbReference>
<dbReference type="CDD" id="cd00082">
    <property type="entry name" value="HisKA"/>
    <property type="match status" value="1"/>
</dbReference>
<evidence type="ECO:0000256" key="6">
    <source>
        <dbReference type="ARBA" id="ARBA00023012"/>
    </source>
</evidence>
<dbReference type="SMART" id="SM00388">
    <property type="entry name" value="HisKA"/>
    <property type="match status" value="1"/>
</dbReference>
<keyword evidence="11" id="KW-1185">Reference proteome</keyword>
<dbReference type="PROSITE" id="PS50109">
    <property type="entry name" value="HIS_KIN"/>
    <property type="match status" value="1"/>
</dbReference>
<proteinExistence type="predicted"/>
<dbReference type="InterPro" id="IPR036097">
    <property type="entry name" value="HisK_dim/P_sf"/>
</dbReference>
<dbReference type="GO" id="GO:0000155">
    <property type="term" value="F:phosphorelay sensor kinase activity"/>
    <property type="evidence" value="ECO:0007669"/>
    <property type="project" value="InterPro"/>
</dbReference>
<evidence type="ECO:0000256" key="8">
    <source>
        <dbReference type="SAM" id="Phobius"/>
    </source>
</evidence>
<dbReference type="InterPro" id="IPR036890">
    <property type="entry name" value="HATPase_C_sf"/>
</dbReference>
<dbReference type="RefSeq" id="WP_091541404.1">
    <property type="nucleotide sequence ID" value="NZ_FONY01000007.1"/>
</dbReference>
<dbReference type="EC" id="2.7.13.3" evidence="2"/>
<dbReference type="Proteomes" id="UP000199513">
    <property type="component" value="Unassembled WGS sequence"/>
</dbReference>
<keyword evidence="5 10" id="KW-0418">Kinase</keyword>
<keyword evidence="6" id="KW-0902">Two-component regulatory system</keyword>
<name>A0A1I2DJY5_9BACT</name>
<evidence type="ECO:0000313" key="11">
    <source>
        <dbReference type="Proteomes" id="UP000199513"/>
    </source>
</evidence>
<feature type="coiled-coil region" evidence="7">
    <location>
        <begin position="246"/>
        <end position="282"/>
    </location>
</feature>
<dbReference type="Pfam" id="PF02518">
    <property type="entry name" value="HATPase_c"/>
    <property type="match status" value="1"/>
</dbReference>
<dbReference type="STRING" id="1003.SAMN04488541_100754"/>
<dbReference type="OrthoDB" id="1933776at2"/>
<keyword evidence="8" id="KW-1133">Transmembrane helix</keyword>
<dbReference type="CDD" id="cd00075">
    <property type="entry name" value="HATPase"/>
    <property type="match status" value="1"/>
</dbReference>
<dbReference type="InterPro" id="IPR004358">
    <property type="entry name" value="Sig_transdc_His_kin-like_C"/>
</dbReference>
<keyword evidence="8" id="KW-0812">Transmembrane</keyword>
<evidence type="ECO:0000259" key="9">
    <source>
        <dbReference type="PROSITE" id="PS50109"/>
    </source>
</evidence>
<evidence type="ECO:0000256" key="7">
    <source>
        <dbReference type="SAM" id="Coils"/>
    </source>
</evidence>
<evidence type="ECO:0000256" key="2">
    <source>
        <dbReference type="ARBA" id="ARBA00012438"/>
    </source>
</evidence>
<evidence type="ECO:0000313" key="10">
    <source>
        <dbReference type="EMBL" id="SFE80925.1"/>
    </source>
</evidence>
<evidence type="ECO:0000256" key="5">
    <source>
        <dbReference type="ARBA" id="ARBA00022777"/>
    </source>
</evidence>
<dbReference type="PANTHER" id="PTHR43711:SF26">
    <property type="entry name" value="SENSOR HISTIDINE KINASE RCSC"/>
    <property type="match status" value="1"/>
</dbReference>
<dbReference type="Gene3D" id="3.30.565.10">
    <property type="entry name" value="Histidine kinase-like ATPase, C-terminal domain"/>
    <property type="match status" value="1"/>
</dbReference>
<feature type="transmembrane region" description="Helical" evidence="8">
    <location>
        <begin position="6"/>
        <end position="28"/>
    </location>
</feature>
<evidence type="ECO:0000256" key="4">
    <source>
        <dbReference type="ARBA" id="ARBA00022679"/>
    </source>
</evidence>
<dbReference type="PANTHER" id="PTHR43711">
    <property type="entry name" value="TWO-COMPONENT HISTIDINE KINASE"/>
    <property type="match status" value="1"/>
</dbReference>
<dbReference type="InterPro" id="IPR003594">
    <property type="entry name" value="HATPase_dom"/>
</dbReference>
<gene>
    <name evidence="10" type="ORF">SAMN04488541_100754</name>
</gene>
<keyword evidence="3" id="KW-0597">Phosphoprotein</keyword>
<dbReference type="SUPFAM" id="SSF55874">
    <property type="entry name" value="ATPase domain of HSP90 chaperone/DNA topoisomerase II/histidine kinase"/>
    <property type="match status" value="1"/>
</dbReference>
<feature type="domain" description="Histidine kinase" evidence="9">
    <location>
        <begin position="204"/>
        <end position="428"/>
    </location>
</feature>
<dbReference type="Gene3D" id="1.10.287.130">
    <property type="match status" value="1"/>
</dbReference>
<dbReference type="AlphaFoldDB" id="A0A1I2DJY5"/>
<sequence>MTHNTFRLIIILAVISIGGIVITQVYWVRKAFDLKEKQFNQAVHIALQDVAEKISAYNKTSLPSANVVTQVSSDYYVVHINDVIDANLLEYYLKTEFTKHQIEADFEYGIYDCNTDKMVYGNYLTTTNKILDEKLKTELPKWDKFTYYFGVRFPNRNTYLASEMEIWIFSSFILLVVVIFFGYTLFAIFKQKRLAEIQKDFINNMTHEFKTPIATISISADVLSNPHIVHSPERLSNYVSIIKNENNRLKSQVERVLQLAKLEKKELELKKEKIDLHEFIKETTASFALKIKEGKIGNKAGELIYDLQATHYQIQADKVHLTNLLYNLLDNGVKYCNKAPHIEIVTKNKANKLLLSVKDNGIGIDKKYQKRIFEKFFRVPTGNLHDVKGFGLGLNYVKSVVQAHKWKMSLESSLGQGCKFTIEIPTLN</sequence>
<dbReference type="SUPFAM" id="SSF47384">
    <property type="entry name" value="Homodimeric domain of signal transducing histidine kinase"/>
    <property type="match status" value="1"/>
</dbReference>
<dbReference type="EMBL" id="FONY01000007">
    <property type="protein sequence ID" value="SFE80925.1"/>
    <property type="molecule type" value="Genomic_DNA"/>
</dbReference>